<evidence type="ECO:0000313" key="2">
    <source>
        <dbReference type="EMBL" id="SEB07007.1"/>
    </source>
</evidence>
<gene>
    <name evidence="2" type="ORF">SAMN05660964_03378</name>
</gene>
<protein>
    <submittedName>
        <fullName evidence="2">Uncharacterized protein</fullName>
    </submittedName>
</protein>
<dbReference type="RefSeq" id="WP_175518014.1">
    <property type="nucleotide sequence ID" value="NZ_FNQP01000031.1"/>
</dbReference>
<keyword evidence="1" id="KW-1133">Transmembrane helix</keyword>
<proteinExistence type="predicted"/>
<keyword evidence="1" id="KW-0812">Transmembrane</keyword>
<keyword evidence="1" id="KW-0472">Membrane</keyword>
<dbReference type="Proteomes" id="UP000199397">
    <property type="component" value="Unassembled WGS sequence"/>
</dbReference>
<dbReference type="EMBL" id="FNQP01000031">
    <property type="protein sequence ID" value="SEB07007.1"/>
    <property type="molecule type" value="Genomic_DNA"/>
</dbReference>
<accession>A0A1H4GC16</accession>
<reference evidence="2 3" key="1">
    <citation type="submission" date="2016-10" db="EMBL/GenBank/DDBJ databases">
        <authorList>
            <person name="de Groot N.N."/>
        </authorList>
    </citation>
    <scope>NUCLEOTIDE SEQUENCE [LARGE SCALE GENOMIC DNA]</scope>
    <source>
        <strain evidence="2 3">DSM 21228</strain>
    </source>
</reference>
<evidence type="ECO:0000256" key="1">
    <source>
        <dbReference type="SAM" id="Phobius"/>
    </source>
</evidence>
<dbReference type="AlphaFoldDB" id="A0A1H4GC16"/>
<organism evidence="2 3">
    <name type="scientific">Thiothrix caldifontis</name>
    <dbReference type="NCBI Taxonomy" id="525918"/>
    <lineage>
        <taxon>Bacteria</taxon>
        <taxon>Pseudomonadati</taxon>
        <taxon>Pseudomonadota</taxon>
        <taxon>Gammaproteobacteria</taxon>
        <taxon>Thiotrichales</taxon>
        <taxon>Thiotrichaceae</taxon>
        <taxon>Thiothrix</taxon>
    </lineage>
</organism>
<name>A0A1H4GC16_9GAMM</name>
<evidence type="ECO:0000313" key="3">
    <source>
        <dbReference type="Proteomes" id="UP000199397"/>
    </source>
</evidence>
<keyword evidence="3" id="KW-1185">Reference proteome</keyword>
<sequence length="125" mass="13394">MKFIDRNLLIKFIYLILMSIAPSLTWGAWNHSDSLTQDSRWESDDIHILDTNIIIPANVKLTISAGTEIRVVDGAGITVQAGGHLVMQGTEVSPVVLSSADTDALPGDWAGIKAEAGATVSLEHV</sequence>
<feature type="non-terminal residue" evidence="2">
    <location>
        <position position="125"/>
    </location>
</feature>
<feature type="transmembrane region" description="Helical" evidence="1">
    <location>
        <begin position="12"/>
        <end position="29"/>
    </location>
</feature>